<dbReference type="Pfam" id="PF00239">
    <property type="entry name" value="Resolvase"/>
    <property type="match status" value="1"/>
</dbReference>
<dbReference type="PANTHER" id="PTHR30461">
    <property type="entry name" value="DNA-INVERTASE FROM LAMBDOID PROPHAGE"/>
    <property type="match status" value="1"/>
</dbReference>
<keyword evidence="6" id="KW-1185">Reference proteome</keyword>
<evidence type="ECO:0000256" key="2">
    <source>
        <dbReference type="ARBA" id="ARBA00023172"/>
    </source>
</evidence>
<evidence type="ECO:0000256" key="3">
    <source>
        <dbReference type="SAM" id="Coils"/>
    </source>
</evidence>
<reference evidence="5 6" key="1">
    <citation type="submission" date="2015-12" db="EMBL/GenBank/DDBJ databases">
        <title>Complete genome of Lacimicrobium alkaliphilum KCTC 32984.</title>
        <authorList>
            <person name="Kim S.-G."/>
            <person name="Lee Y.-J."/>
        </authorList>
    </citation>
    <scope>NUCLEOTIDE SEQUENCE [LARGE SCALE GENOMIC DNA]</scope>
    <source>
        <strain evidence="5 6">YelD216</strain>
    </source>
</reference>
<keyword evidence="3" id="KW-0175">Coiled coil</keyword>
<dbReference type="EMBL" id="CP013650">
    <property type="protein sequence ID" value="ALS97784.1"/>
    <property type="molecule type" value="Genomic_DNA"/>
</dbReference>
<dbReference type="InterPro" id="IPR050639">
    <property type="entry name" value="SSR_resolvase"/>
</dbReference>
<dbReference type="PROSITE" id="PS51736">
    <property type="entry name" value="RECOMBINASES_3"/>
    <property type="match status" value="1"/>
</dbReference>
<dbReference type="Pfam" id="PF13408">
    <property type="entry name" value="Zn_ribbon_recom"/>
    <property type="match status" value="1"/>
</dbReference>
<evidence type="ECO:0000313" key="5">
    <source>
        <dbReference type="EMBL" id="ALS97784.1"/>
    </source>
</evidence>
<sequence length="554" mass="62940">MPNALKPLLYSYIRFSTAEQAKGHSLSRQMSYAKKIADERGLRLDDSLTMRDLGLSAFHGTNITKGALGTFLSAIQQGKVPVGSILLIESLDRISRRGVTDCNSIITQIINAGITVITAMDNKEYNKQLIDENPFELFAMLMIFIRANEESATKSKRVRDVLTAQCEDWLAGKREFRVKCGKAPKWVKWDENIKGFVFEPRERDIVLRKIELYKRGYGGLKIAEVLNFEFGAGTVHHTGANVYKEVKRRSLVGELQVKVGEIDYILDGYFPALITHSEFNSLVADSSKRGAIKHSQKFVGILAGIDVFKCGRCGRSVGSHVIYRKKEIDDVKSSHKRYGCIEARRNNNCSMKSTIQIDIVEKALVRFCQDKVNLQRILLNGSDRDDINAEEVQLKTRLEKVERNIDSLLETLLILTEEPPQAIANKIRTLESEVIDIREKITVNKNKLARIDNSYRDEVTERWLSLTENLNRLDSERRLQLRQLVKDTFKSVTLQVDVKEKLDLKGLESLIDAQLTGGQTDKCFDLTLEFHNGKKRMLRLDKYSGELMAGFDLA</sequence>
<dbReference type="SUPFAM" id="SSF53041">
    <property type="entry name" value="Resolvase-like"/>
    <property type="match status" value="1"/>
</dbReference>
<evidence type="ECO:0000313" key="6">
    <source>
        <dbReference type="Proteomes" id="UP000068447"/>
    </source>
</evidence>
<dbReference type="GO" id="GO:0003677">
    <property type="term" value="F:DNA binding"/>
    <property type="evidence" value="ECO:0007669"/>
    <property type="project" value="UniProtKB-KW"/>
</dbReference>
<feature type="coiled-coil region" evidence="3">
    <location>
        <begin position="384"/>
        <end position="418"/>
    </location>
</feature>
<dbReference type="InterPro" id="IPR036162">
    <property type="entry name" value="Resolvase-like_N_sf"/>
</dbReference>
<dbReference type="OrthoDB" id="9791494at2"/>
<dbReference type="KEGG" id="lal:AT746_05510"/>
<dbReference type="SMART" id="SM00857">
    <property type="entry name" value="Resolvase"/>
    <property type="match status" value="1"/>
</dbReference>
<protein>
    <submittedName>
        <fullName evidence="5">Resolvase</fullName>
    </submittedName>
</protein>
<gene>
    <name evidence="5" type="ORF">AT746_05510</name>
</gene>
<organism evidence="5 6">
    <name type="scientific">Lacimicrobium alkaliphilum</name>
    <dbReference type="NCBI Taxonomy" id="1526571"/>
    <lineage>
        <taxon>Bacteria</taxon>
        <taxon>Pseudomonadati</taxon>
        <taxon>Pseudomonadota</taxon>
        <taxon>Gammaproteobacteria</taxon>
        <taxon>Alteromonadales</taxon>
        <taxon>Alteromonadaceae</taxon>
        <taxon>Lacimicrobium</taxon>
    </lineage>
</organism>
<name>A0A0U3AXS0_9ALTE</name>
<dbReference type="AlphaFoldDB" id="A0A0U3AXS0"/>
<dbReference type="RefSeq" id="WP_062477576.1">
    <property type="nucleotide sequence ID" value="NZ_CP013650.1"/>
</dbReference>
<dbReference type="InterPro" id="IPR006119">
    <property type="entry name" value="Resolv_N"/>
</dbReference>
<dbReference type="GO" id="GO:0000150">
    <property type="term" value="F:DNA strand exchange activity"/>
    <property type="evidence" value="ECO:0007669"/>
    <property type="project" value="InterPro"/>
</dbReference>
<dbReference type="PANTHER" id="PTHR30461:SF2">
    <property type="entry name" value="SERINE RECOMBINASE PINE-RELATED"/>
    <property type="match status" value="1"/>
</dbReference>
<evidence type="ECO:0000259" key="4">
    <source>
        <dbReference type="PROSITE" id="PS51736"/>
    </source>
</evidence>
<keyword evidence="2" id="KW-0233">DNA recombination</keyword>
<evidence type="ECO:0000256" key="1">
    <source>
        <dbReference type="ARBA" id="ARBA00023125"/>
    </source>
</evidence>
<dbReference type="InterPro" id="IPR025827">
    <property type="entry name" value="Zn_ribbon_recom_dom"/>
</dbReference>
<proteinExistence type="predicted"/>
<dbReference type="STRING" id="1526571.AT746_05510"/>
<dbReference type="Proteomes" id="UP000068447">
    <property type="component" value="Chromosome"/>
</dbReference>
<dbReference type="CDD" id="cd00338">
    <property type="entry name" value="Ser_Recombinase"/>
    <property type="match status" value="1"/>
</dbReference>
<feature type="domain" description="Resolvase/invertase-type recombinase catalytic" evidence="4">
    <location>
        <begin position="8"/>
        <end position="168"/>
    </location>
</feature>
<dbReference type="Gene3D" id="3.40.50.1390">
    <property type="entry name" value="Resolvase, N-terminal catalytic domain"/>
    <property type="match status" value="1"/>
</dbReference>
<keyword evidence="1" id="KW-0238">DNA-binding</keyword>
<accession>A0A0U3AXS0</accession>